<sequence length="158" mass="17729">MPIGNIGSILEVSSTERCAPPLSWRSSLNHRIHPRLYSNLQLQHSATIDPAKRSDARMNMHSAIADKRIGDYSKNKAPRCHLQCQERATVSSSSVASYRTPTVLSVLHSREYQSRASTRNKRNKENTGRQANRLIPNQSPSEAIQRLKHQSSAMDKAV</sequence>
<feature type="region of interest" description="Disordered" evidence="1">
    <location>
        <begin position="112"/>
        <end position="158"/>
    </location>
</feature>
<accession>A0A2A6CZM5</accession>
<accession>A0A8R1UGS3</accession>
<organism evidence="2 3">
    <name type="scientific">Pristionchus pacificus</name>
    <name type="common">Parasitic nematode worm</name>
    <dbReference type="NCBI Taxonomy" id="54126"/>
    <lineage>
        <taxon>Eukaryota</taxon>
        <taxon>Metazoa</taxon>
        <taxon>Ecdysozoa</taxon>
        <taxon>Nematoda</taxon>
        <taxon>Chromadorea</taxon>
        <taxon>Rhabditida</taxon>
        <taxon>Rhabditina</taxon>
        <taxon>Diplogasteromorpha</taxon>
        <taxon>Diplogasteroidea</taxon>
        <taxon>Neodiplogasteridae</taxon>
        <taxon>Pristionchus</taxon>
    </lineage>
</organism>
<dbReference type="Proteomes" id="UP000005239">
    <property type="component" value="Unassembled WGS sequence"/>
</dbReference>
<proteinExistence type="predicted"/>
<gene>
    <name evidence="2" type="primary">WBGene00113433</name>
</gene>
<evidence type="ECO:0000313" key="2">
    <source>
        <dbReference type="EnsemblMetazoa" id="PPA23879.1"/>
    </source>
</evidence>
<dbReference type="EnsemblMetazoa" id="PPA23879.1">
    <property type="protein sequence ID" value="PPA23879.1"/>
    <property type="gene ID" value="WBGene00113433"/>
</dbReference>
<evidence type="ECO:0000313" key="3">
    <source>
        <dbReference type="Proteomes" id="UP000005239"/>
    </source>
</evidence>
<evidence type="ECO:0000256" key="1">
    <source>
        <dbReference type="SAM" id="MobiDB-lite"/>
    </source>
</evidence>
<protein>
    <submittedName>
        <fullName evidence="2">Uncharacterized protein</fullName>
    </submittedName>
</protein>
<reference evidence="2" key="2">
    <citation type="submission" date="2022-06" db="UniProtKB">
        <authorList>
            <consortium name="EnsemblMetazoa"/>
        </authorList>
    </citation>
    <scope>IDENTIFICATION</scope>
    <source>
        <strain evidence="2">PS312</strain>
    </source>
</reference>
<keyword evidence="3" id="KW-1185">Reference proteome</keyword>
<dbReference type="AlphaFoldDB" id="A0A2A6CZM5"/>
<reference evidence="3" key="1">
    <citation type="journal article" date="2008" name="Nat. Genet.">
        <title>The Pristionchus pacificus genome provides a unique perspective on nematode lifestyle and parasitism.</title>
        <authorList>
            <person name="Dieterich C."/>
            <person name="Clifton S.W."/>
            <person name="Schuster L.N."/>
            <person name="Chinwalla A."/>
            <person name="Delehaunty K."/>
            <person name="Dinkelacker I."/>
            <person name="Fulton L."/>
            <person name="Fulton R."/>
            <person name="Godfrey J."/>
            <person name="Minx P."/>
            <person name="Mitreva M."/>
            <person name="Roeseler W."/>
            <person name="Tian H."/>
            <person name="Witte H."/>
            <person name="Yang S.P."/>
            <person name="Wilson R.K."/>
            <person name="Sommer R.J."/>
        </authorList>
    </citation>
    <scope>NUCLEOTIDE SEQUENCE [LARGE SCALE GENOMIC DNA]</scope>
    <source>
        <strain evidence="3">PS312</strain>
    </source>
</reference>
<name>A0A2A6CZM5_PRIPA</name>